<dbReference type="PANTHER" id="PTHR43372">
    <property type="entry name" value="FATTY-ACID AMIDE HYDROLASE"/>
    <property type="match status" value="1"/>
</dbReference>
<evidence type="ECO:0000259" key="1">
    <source>
        <dbReference type="Pfam" id="PF01425"/>
    </source>
</evidence>
<dbReference type="EMBL" id="WNWW01000147">
    <property type="protein sequence ID" value="KAF3429701.1"/>
    <property type="molecule type" value="Genomic_DNA"/>
</dbReference>
<feature type="domain" description="Amidase" evidence="1">
    <location>
        <begin position="86"/>
        <end position="227"/>
    </location>
</feature>
<gene>
    <name evidence="2" type="ORF">E2986_11078</name>
</gene>
<protein>
    <recommendedName>
        <fullName evidence="1">Amidase domain-containing protein</fullName>
    </recommendedName>
</protein>
<dbReference type="PANTHER" id="PTHR43372:SF4">
    <property type="entry name" value="FATTY-ACID AMIDE HYDROLASE 2"/>
    <property type="match status" value="1"/>
</dbReference>
<dbReference type="SUPFAM" id="SSF75304">
    <property type="entry name" value="Amidase signature (AS) enzymes"/>
    <property type="match status" value="1"/>
</dbReference>
<organism evidence="2 3">
    <name type="scientific">Frieseomelitta varia</name>
    <dbReference type="NCBI Taxonomy" id="561572"/>
    <lineage>
        <taxon>Eukaryota</taxon>
        <taxon>Metazoa</taxon>
        <taxon>Ecdysozoa</taxon>
        <taxon>Arthropoda</taxon>
        <taxon>Hexapoda</taxon>
        <taxon>Insecta</taxon>
        <taxon>Pterygota</taxon>
        <taxon>Neoptera</taxon>
        <taxon>Endopterygota</taxon>
        <taxon>Hymenoptera</taxon>
        <taxon>Apocrita</taxon>
        <taxon>Aculeata</taxon>
        <taxon>Apoidea</taxon>
        <taxon>Anthophila</taxon>
        <taxon>Apidae</taxon>
        <taxon>Frieseomelitta</taxon>
    </lineage>
</organism>
<dbReference type="Gene3D" id="3.90.1300.10">
    <property type="entry name" value="Amidase signature (AS) domain"/>
    <property type="match status" value="1"/>
</dbReference>
<dbReference type="AlphaFoldDB" id="A0A833VRM1"/>
<keyword evidence="3" id="KW-1185">Reference proteome</keyword>
<accession>A0A833VRM1</accession>
<dbReference type="InterPro" id="IPR052739">
    <property type="entry name" value="FAAH2"/>
</dbReference>
<evidence type="ECO:0000313" key="3">
    <source>
        <dbReference type="Proteomes" id="UP000655588"/>
    </source>
</evidence>
<comment type="caution">
    <text evidence="2">The sequence shown here is derived from an EMBL/GenBank/DDBJ whole genome shotgun (WGS) entry which is preliminary data.</text>
</comment>
<evidence type="ECO:0000313" key="2">
    <source>
        <dbReference type="EMBL" id="KAF3429701.1"/>
    </source>
</evidence>
<name>A0A833VRM1_9HYME</name>
<reference evidence="2" key="1">
    <citation type="submission" date="2019-11" db="EMBL/GenBank/DDBJ databases">
        <title>The nuclear and mitochondrial genomes of Frieseomelitta varia - a highly eusocial stingless bee (Meliponini) with a permanently sterile worker caste.</title>
        <authorList>
            <person name="Freitas F.C.P."/>
            <person name="Lourenco A.P."/>
            <person name="Nunes F.M.F."/>
            <person name="Paschoal A.R."/>
            <person name="Abreu F.C.P."/>
            <person name="Barbin F.O."/>
            <person name="Bataglia L."/>
            <person name="Cardoso-Junior C.A.M."/>
            <person name="Cervoni M.S."/>
            <person name="Silva S.R."/>
            <person name="Dalarmi F."/>
            <person name="Del Lama M.A."/>
            <person name="Depintor T.S."/>
            <person name="Ferreira K.M."/>
            <person name="Goria P.S."/>
            <person name="Jaskot M.C."/>
            <person name="Lago D.C."/>
            <person name="Luna-Lucena D."/>
            <person name="Moda L.M."/>
            <person name="Nascimento L."/>
            <person name="Pedrino M."/>
            <person name="Rabico F.O."/>
            <person name="Sanches F.C."/>
            <person name="Santos D.E."/>
            <person name="Santos C.G."/>
            <person name="Vieira J."/>
            <person name="Lopes T.F."/>
            <person name="Barchuk A.R."/>
            <person name="Hartfelder K."/>
            <person name="Simoes Z.L.P."/>
            <person name="Bitondi M.M.G."/>
            <person name="Pinheiro D.G."/>
        </authorList>
    </citation>
    <scope>NUCLEOTIDE SEQUENCE</scope>
    <source>
        <strain evidence="2">USP_RPSP 00005682</strain>
        <tissue evidence="2">Whole individual</tissue>
    </source>
</reference>
<dbReference type="InterPro" id="IPR036928">
    <property type="entry name" value="AS_sf"/>
</dbReference>
<dbReference type="InterPro" id="IPR023631">
    <property type="entry name" value="Amidase_dom"/>
</dbReference>
<proteinExistence type="predicted"/>
<sequence>MILRKEKAIWKIDEITVKIEMDMINLVIQKLLKYGFLLLSCILTPILRLQRFKKQKRIPTIKNHLLLISATKIARAIRRKQISSEEVVRAYVERCIAVNPVLNAIVDQRYDTAIEEARKVDEFLASTPTTEEELAREKPLLGVPITVKESFAVKGMSHSAGVKKNSSHRATRDAEVVSLVRKAGAIVTVVSNTPELCLHFDSINHVTGTTWNPYDTNKTCGGSSGGEIMANTNNDHLTIAVAEEIERAFGGWQPPPMSPV</sequence>
<dbReference type="GO" id="GO:0012505">
    <property type="term" value="C:endomembrane system"/>
    <property type="evidence" value="ECO:0007669"/>
    <property type="project" value="TreeGrafter"/>
</dbReference>
<dbReference type="Proteomes" id="UP000655588">
    <property type="component" value="Unassembled WGS sequence"/>
</dbReference>
<dbReference type="Pfam" id="PF01425">
    <property type="entry name" value="Amidase"/>
    <property type="match status" value="1"/>
</dbReference>